<proteinExistence type="inferred from homology"/>
<keyword evidence="10" id="KW-1185">Reference proteome</keyword>
<dbReference type="InterPro" id="IPR017989">
    <property type="entry name" value="Ribosome_inactivat_1/2"/>
</dbReference>
<dbReference type="GO" id="GO:0090729">
    <property type="term" value="F:toxin activity"/>
    <property type="evidence" value="ECO:0007669"/>
    <property type="project" value="UniProtKB-KW"/>
</dbReference>
<evidence type="ECO:0000256" key="4">
    <source>
        <dbReference type="ARBA" id="ARBA00022656"/>
    </source>
</evidence>
<dbReference type="PROSITE" id="PS00275">
    <property type="entry name" value="SHIGA_RICIN"/>
    <property type="match status" value="1"/>
</dbReference>
<dbReference type="EC" id="3.2.2.22" evidence="3 8"/>
<dbReference type="GO" id="GO:0017148">
    <property type="term" value="P:negative regulation of translation"/>
    <property type="evidence" value="ECO:0007669"/>
    <property type="project" value="UniProtKB-KW"/>
</dbReference>
<gene>
    <name evidence="9" type="ORF">Cgig2_025834</name>
</gene>
<reference evidence="9" key="1">
    <citation type="submission" date="2022-04" db="EMBL/GenBank/DDBJ databases">
        <title>Carnegiea gigantea Genome sequencing and assembly v2.</title>
        <authorList>
            <person name="Copetti D."/>
            <person name="Sanderson M.J."/>
            <person name="Burquez A."/>
            <person name="Wojciechowski M.F."/>
        </authorList>
    </citation>
    <scope>NUCLEOTIDE SEQUENCE</scope>
    <source>
        <strain evidence="9">SGP5-SGP5p</strain>
        <tissue evidence="9">Aerial part</tissue>
    </source>
</reference>
<dbReference type="PANTHER" id="PTHR33453:SF34">
    <property type="entry name" value="RIBOSOME-INACTIVATING PROTEIN"/>
    <property type="match status" value="1"/>
</dbReference>
<dbReference type="InterPro" id="IPR001574">
    <property type="entry name" value="Ribosome_inactivat_prot"/>
</dbReference>
<evidence type="ECO:0000256" key="2">
    <source>
        <dbReference type="ARBA" id="ARBA00008544"/>
    </source>
</evidence>
<evidence type="ECO:0000256" key="5">
    <source>
        <dbReference type="ARBA" id="ARBA00022801"/>
    </source>
</evidence>
<evidence type="ECO:0000256" key="8">
    <source>
        <dbReference type="RuleBase" id="RU004915"/>
    </source>
</evidence>
<comment type="caution">
    <text evidence="9">The sequence shown here is derived from an EMBL/GenBank/DDBJ whole genome shotgun (WGS) entry which is preliminary data.</text>
</comment>
<comment type="catalytic activity">
    <reaction evidence="1 8">
        <text>Endohydrolysis of the N-glycosidic bond at one specific adenosine on the 28S rRNA.</text>
        <dbReference type="EC" id="3.2.2.22"/>
    </reaction>
</comment>
<dbReference type="PRINTS" id="PR00396">
    <property type="entry name" value="SHIGARICIN"/>
</dbReference>
<evidence type="ECO:0000256" key="7">
    <source>
        <dbReference type="ARBA" id="ARBA00023193"/>
    </source>
</evidence>
<dbReference type="GO" id="GO:0030598">
    <property type="term" value="F:rRNA N-glycosylase activity"/>
    <property type="evidence" value="ECO:0007669"/>
    <property type="project" value="UniProtKB-EC"/>
</dbReference>
<dbReference type="EMBL" id="JAKOGI010004535">
    <property type="protein sequence ID" value="KAJ8419727.1"/>
    <property type="molecule type" value="Genomic_DNA"/>
</dbReference>
<evidence type="ECO:0000256" key="1">
    <source>
        <dbReference type="ARBA" id="ARBA00000237"/>
    </source>
</evidence>
<dbReference type="GO" id="GO:0006952">
    <property type="term" value="P:defense response"/>
    <property type="evidence" value="ECO:0007669"/>
    <property type="project" value="UniProtKB-KW"/>
</dbReference>
<comment type="similarity">
    <text evidence="2">Belongs to the ribosome-inactivating protein family. Type 1 RIP subfamily.</text>
</comment>
<evidence type="ECO:0000256" key="3">
    <source>
        <dbReference type="ARBA" id="ARBA00012001"/>
    </source>
</evidence>
<dbReference type="InterPro" id="IPR036041">
    <property type="entry name" value="Ribosome-inact_prot_sf"/>
</dbReference>
<dbReference type="OrthoDB" id="1642280at2759"/>
<keyword evidence="6 8" id="KW-0611">Plant defense</keyword>
<dbReference type="AlphaFoldDB" id="A0A9Q1GI81"/>
<sequence>MVQLHETKHEGAVFGGSGPAGDVNMGDLSIETIILDVGSATVDTYTNFITSLSAPRSPQLSTETITFDVGSAPVDTYTNFITSLRDKLKSSTSYFEIPMLPPPSSPPKYIYVVLKSSEQKSITLGIAMSDIYVCGYSDLYQGKVQARFFNDAPTDAKQTLFPEAKGSLRENVGYDGVYSKIEQKAGKNREGVELGITILNSRINKLVGKSKTAKDFVKTEAEFFLIAIQMVSEAARFKYVENEIKDGPSTPDQKAICLEGMWGKISEAIKGADPKTAQIPTALSDKLALCQSDGISWKVTNVNQIKSDMGLLKYVA</sequence>
<dbReference type="PANTHER" id="PTHR33453">
    <property type="match status" value="1"/>
</dbReference>
<evidence type="ECO:0000256" key="6">
    <source>
        <dbReference type="ARBA" id="ARBA00022821"/>
    </source>
</evidence>
<organism evidence="9 10">
    <name type="scientific">Carnegiea gigantea</name>
    <dbReference type="NCBI Taxonomy" id="171969"/>
    <lineage>
        <taxon>Eukaryota</taxon>
        <taxon>Viridiplantae</taxon>
        <taxon>Streptophyta</taxon>
        <taxon>Embryophyta</taxon>
        <taxon>Tracheophyta</taxon>
        <taxon>Spermatophyta</taxon>
        <taxon>Magnoliopsida</taxon>
        <taxon>eudicotyledons</taxon>
        <taxon>Gunneridae</taxon>
        <taxon>Pentapetalae</taxon>
        <taxon>Caryophyllales</taxon>
        <taxon>Cactineae</taxon>
        <taxon>Cactaceae</taxon>
        <taxon>Cactoideae</taxon>
        <taxon>Echinocereeae</taxon>
        <taxon>Carnegiea</taxon>
    </lineage>
</organism>
<dbReference type="Pfam" id="PF00161">
    <property type="entry name" value="RIP"/>
    <property type="match status" value="1"/>
</dbReference>
<dbReference type="InterPro" id="IPR016139">
    <property type="entry name" value="Ribosome_inactivat_prot_sub2"/>
</dbReference>
<keyword evidence="5 8" id="KW-0378">Hydrolase</keyword>
<evidence type="ECO:0000313" key="9">
    <source>
        <dbReference type="EMBL" id="KAJ8419727.1"/>
    </source>
</evidence>
<name>A0A9Q1GI81_9CARY</name>
<protein>
    <recommendedName>
        <fullName evidence="3 8">rRNA N-glycosylase</fullName>
        <ecNumber evidence="3 8">3.2.2.22</ecNumber>
    </recommendedName>
</protein>
<dbReference type="Gene3D" id="3.40.420.10">
    <property type="entry name" value="Ricin (A subunit), domain 1"/>
    <property type="match status" value="1"/>
</dbReference>
<evidence type="ECO:0000313" key="10">
    <source>
        <dbReference type="Proteomes" id="UP001153076"/>
    </source>
</evidence>
<accession>A0A9Q1GI81</accession>
<dbReference type="SUPFAM" id="SSF56371">
    <property type="entry name" value="Ribosome inactivating proteins (RIP)"/>
    <property type="match status" value="1"/>
</dbReference>
<dbReference type="Proteomes" id="UP001153076">
    <property type="component" value="Unassembled WGS sequence"/>
</dbReference>
<keyword evidence="4 8" id="KW-0800">Toxin</keyword>
<keyword evidence="7 8" id="KW-0652">Protein synthesis inhibitor</keyword>
<dbReference type="InterPro" id="IPR017988">
    <property type="entry name" value="Ribosome_inactivat_prot_CS"/>
</dbReference>
<dbReference type="InterPro" id="IPR016138">
    <property type="entry name" value="Ribosome_inactivat_prot_sub1"/>
</dbReference>
<dbReference type="Gene3D" id="4.10.470.10">
    <property type="entry name" value="Ricin (A Subunit), domain 2"/>
    <property type="match status" value="1"/>
</dbReference>